<dbReference type="SUPFAM" id="SSF52374">
    <property type="entry name" value="Nucleotidylyl transferase"/>
    <property type="match status" value="1"/>
</dbReference>
<dbReference type="InterPro" id="IPR024088">
    <property type="entry name" value="Tyr-tRNA-ligase_bac-type"/>
</dbReference>
<evidence type="ECO:0000256" key="3">
    <source>
        <dbReference type="ARBA" id="ARBA00022741"/>
    </source>
</evidence>
<name>A0A2H9TMC9_9FUNG</name>
<dbReference type="InterPro" id="IPR014729">
    <property type="entry name" value="Rossmann-like_a/b/a_fold"/>
</dbReference>
<evidence type="ECO:0000256" key="7">
    <source>
        <dbReference type="ARBA" id="ARBA00033323"/>
    </source>
</evidence>
<keyword evidence="2 9" id="KW-0436">Ligase</keyword>
<organism evidence="10 11">
    <name type="scientific">Paramicrosporidium saccamoebae</name>
    <dbReference type="NCBI Taxonomy" id="1246581"/>
    <lineage>
        <taxon>Eukaryota</taxon>
        <taxon>Fungi</taxon>
        <taxon>Fungi incertae sedis</taxon>
        <taxon>Cryptomycota</taxon>
        <taxon>Cryptomycota incertae sedis</taxon>
        <taxon>Paramicrosporidium</taxon>
    </lineage>
</organism>
<evidence type="ECO:0000256" key="6">
    <source>
        <dbReference type="ARBA" id="ARBA00023146"/>
    </source>
</evidence>
<dbReference type="InterPro" id="IPR002305">
    <property type="entry name" value="aa-tRNA-synth_Ic"/>
</dbReference>
<dbReference type="EC" id="6.1.1.1" evidence="1 9"/>
<dbReference type="GO" id="GO:0005829">
    <property type="term" value="C:cytosol"/>
    <property type="evidence" value="ECO:0007669"/>
    <property type="project" value="TreeGrafter"/>
</dbReference>
<dbReference type="Gene3D" id="1.10.240.10">
    <property type="entry name" value="Tyrosyl-Transfer RNA Synthetase"/>
    <property type="match status" value="1"/>
</dbReference>
<dbReference type="GO" id="GO:0003723">
    <property type="term" value="F:RNA binding"/>
    <property type="evidence" value="ECO:0007669"/>
    <property type="project" value="InterPro"/>
</dbReference>
<evidence type="ECO:0000313" key="10">
    <source>
        <dbReference type="EMBL" id="PJF18894.1"/>
    </source>
</evidence>
<evidence type="ECO:0000256" key="1">
    <source>
        <dbReference type="ARBA" id="ARBA00013160"/>
    </source>
</evidence>
<dbReference type="GO" id="GO:0005524">
    <property type="term" value="F:ATP binding"/>
    <property type="evidence" value="ECO:0007669"/>
    <property type="project" value="UniProtKB-KW"/>
</dbReference>
<dbReference type="Gene3D" id="3.10.290.10">
    <property type="entry name" value="RNA-binding S4 domain"/>
    <property type="match status" value="1"/>
</dbReference>
<dbReference type="AlphaFoldDB" id="A0A2H9TMC9"/>
<comment type="caution">
    <text evidence="10">The sequence shown here is derived from an EMBL/GenBank/DDBJ whole genome shotgun (WGS) entry which is preliminary data.</text>
</comment>
<dbReference type="InterPro" id="IPR002307">
    <property type="entry name" value="Tyr-tRNA-ligase"/>
</dbReference>
<comment type="similarity">
    <text evidence="9">Belongs to the class-I aminoacyl-tRNA synthetase family.</text>
</comment>
<dbReference type="GO" id="GO:0006437">
    <property type="term" value="P:tyrosyl-tRNA aminoacylation"/>
    <property type="evidence" value="ECO:0007669"/>
    <property type="project" value="InterPro"/>
</dbReference>
<evidence type="ECO:0000256" key="8">
    <source>
        <dbReference type="ARBA" id="ARBA00048248"/>
    </source>
</evidence>
<keyword evidence="11" id="KW-1185">Reference proteome</keyword>
<dbReference type="PRINTS" id="PR01040">
    <property type="entry name" value="TRNASYNTHTYR"/>
</dbReference>
<dbReference type="InterPro" id="IPR036986">
    <property type="entry name" value="S4_RNA-bd_sf"/>
</dbReference>
<dbReference type="OrthoDB" id="337870at2759"/>
<proteinExistence type="inferred from homology"/>
<dbReference type="Proteomes" id="UP000240830">
    <property type="component" value="Unassembled WGS sequence"/>
</dbReference>
<reference evidence="10 11" key="1">
    <citation type="submission" date="2016-10" db="EMBL/GenBank/DDBJ databases">
        <title>The genome of Paramicrosporidium saccamoebae is the missing link in understanding Cryptomycota and Microsporidia evolution.</title>
        <authorList>
            <person name="Quandt C.A."/>
            <person name="Beaudet D."/>
            <person name="Corsaro D."/>
            <person name="Michel R."/>
            <person name="Corradi N."/>
            <person name="James T."/>
        </authorList>
    </citation>
    <scope>NUCLEOTIDE SEQUENCE [LARGE SCALE GENOMIC DNA]</scope>
    <source>
        <strain evidence="10 11">KSL3</strain>
    </source>
</reference>
<evidence type="ECO:0000256" key="2">
    <source>
        <dbReference type="ARBA" id="ARBA00022598"/>
    </source>
</evidence>
<dbReference type="STRING" id="1246581.A0A2H9TMC9"/>
<dbReference type="GO" id="GO:0005739">
    <property type="term" value="C:mitochondrion"/>
    <property type="evidence" value="ECO:0007669"/>
    <property type="project" value="TreeGrafter"/>
</dbReference>
<dbReference type="NCBIfam" id="TIGR00234">
    <property type="entry name" value="tyrS"/>
    <property type="match status" value="1"/>
</dbReference>
<keyword evidence="5 9" id="KW-0648">Protein biosynthesis</keyword>
<dbReference type="PANTHER" id="PTHR11766:SF0">
    <property type="entry name" value="TYROSINE--TRNA LIGASE, MITOCHONDRIAL"/>
    <property type="match status" value="1"/>
</dbReference>
<dbReference type="GO" id="GO:0004831">
    <property type="term" value="F:tyrosine-tRNA ligase activity"/>
    <property type="evidence" value="ECO:0007669"/>
    <property type="project" value="UniProtKB-EC"/>
</dbReference>
<dbReference type="EMBL" id="MTSL01000097">
    <property type="protein sequence ID" value="PJF18894.1"/>
    <property type="molecule type" value="Genomic_DNA"/>
</dbReference>
<keyword evidence="4 9" id="KW-0067">ATP-binding</keyword>
<keyword evidence="6 9" id="KW-0030">Aminoacyl-tRNA synthetase</keyword>
<accession>A0A2H9TMC9</accession>
<comment type="catalytic activity">
    <reaction evidence="8 9">
        <text>tRNA(Tyr) + L-tyrosine + ATP = L-tyrosyl-tRNA(Tyr) + AMP + diphosphate + H(+)</text>
        <dbReference type="Rhea" id="RHEA:10220"/>
        <dbReference type="Rhea" id="RHEA-COMP:9706"/>
        <dbReference type="Rhea" id="RHEA-COMP:9707"/>
        <dbReference type="ChEBI" id="CHEBI:15378"/>
        <dbReference type="ChEBI" id="CHEBI:30616"/>
        <dbReference type="ChEBI" id="CHEBI:33019"/>
        <dbReference type="ChEBI" id="CHEBI:58315"/>
        <dbReference type="ChEBI" id="CHEBI:78442"/>
        <dbReference type="ChEBI" id="CHEBI:78536"/>
        <dbReference type="ChEBI" id="CHEBI:456215"/>
        <dbReference type="EC" id="6.1.1.1"/>
    </reaction>
</comment>
<evidence type="ECO:0000256" key="5">
    <source>
        <dbReference type="ARBA" id="ARBA00022917"/>
    </source>
</evidence>
<evidence type="ECO:0000313" key="11">
    <source>
        <dbReference type="Proteomes" id="UP000240830"/>
    </source>
</evidence>
<keyword evidence="3 9" id="KW-0547">Nucleotide-binding</keyword>
<sequence>MKNGAEQADMHGRVEEMPKVEVVDNFEWQRDIRLLDFLDNVGVQMRLSSMLSREGVQKRLASPAGMSFTEFTYQLLQGYDFYHLYRTRNCAMQIGGSDQWGNILSGVEMVGKLSDGEVTGMTFPLLTVANGEKMGKSAGNAVWLDGRMTSPFDLYQYFVRLADTDAQRLLPMMTFISDDNVSALNEQKPEQRPLQKALAEEVTAFVHGQAAVKDAIRATRLLFDCYEDVFINPTDRELLSRTLRESQRHLVMSSQDLSVLSILGVLRRLMPDSSNNSLRSLASSGGIYINGQRVGNLHSAASPLMDKSCFVRLGRHTHFLIETTM</sequence>
<dbReference type="Pfam" id="PF00579">
    <property type="entry name" value="tRNA-synt_1b"/>
    <property type="match status" value="1"/>
</dbReference>
<dbReference type="Gene3D" id="3.40.50.620">
    <property type="entry name" value="HUPs"/>
    <property type="match status" value="1"/>
</dbReference>
<evidence type="ECO:0000256" key="9">
    <source>
        <dbReference type="RuleBase" id="RU361234"/>
    </source>
</evidence>
<gene>
    <name evidence="10" type="ORF">PSACC_01317</name>
</gene>
<dbReference type="FunFam" id="1.10.240.10:FF:000001">
    <property type="entry name" value="Tyrosine--tRNA ligase"/>
    <property type="match status" value="1"/>
</dbReference>
<evidence type="ECO:0000256" key="4">
    <source>
        <dbReference type="ARBA" id="ARBA00022840"/>
    </source>
</evidence>
<protein>
    <recommendedName>
        <fullName evidence="1 9">Tyrosine--tRNA ligase</fullName>
        <ecNumber evidence="1 9">6.1.1.1</ecNumber>
    </recommendedName>
    <alternativeName>
        <fullName evidence="7 9">Tyrosyl-tRNA synthetase</fullName>
    </alternativeName>
</protein>
<dbReference type="PANTHER" id="PTHR11766">
    <property type="entry name" value="TYROSYL-TRNA SYNTHETASE"/>
    <property type="match status" value="1"/>
</dbReference>